<name>A0A7G9S7A3_9MICO</name>
<gene>
    <name evidence="4" type="ORF">H9L06_05435</name>
</gene>
<protein>
    <submittedName>
        <fullName evidence="4">Acyltransferase</fullName>
    </submittedName>
</protein>
<sequence length="170" mass="18625">MCKSIFRRVADRLDLLRLGKENYARKHGVTIGKGCRIYTNLVTSEPWMISVGDRVTISTACHLITHDGSGWLVSDERGRRYKYAPIRIGSNVFIGAGVTILPGVTIGDNVVVGAGSVVTKDVPSRTISAGVPARQIGTWESFTEKVLSWPSESDKRGKTYRERVDSVASD</sequence>
<organism evidence="4 5">
    <name type="scientific">Leucobacter denitrificans</name>
    <dbReference type="NCBI Taxonomy" id="683042"/>
    <lineage>
        <taxon>Bacteria</taxon>
        <taxon>Bacillati</taxon>
        <taxon>Actinomycetota</taxon>
        <taxon>Actinomycetes</taxon>
        <taxon>Micrococcales</taxon>
        <taxon>Microbacteriaceae</taxon>
        <taxon>Leucobacter</taxon>
    </lineage>
</organism>
<dbReference type="RefSeq" id="WP_187556186.1">
    <property type="nucleotide sequence ID" value="NZ_CP060716.1"/>
</dbReference>
<dbReference type="SUPFAM" id="SSF51161">
    <property type="entry name" value="Trimeric LpxA-like enzymes"/>
    <property type="match status" value="1"/>
</dbReference>
<dbReference type="Pfam" id="PF00132">
    <property type="entry name" value="Hexapep"/>
    <property type="match status" value="1"/>
</dbReference>
<keyword evidence="3" id="KW-0677">Repeat</keyword>
<evidence type="ECO:0000313" key="4">
    <source>
        <dbReference type="EMBL" id="QNN63728.1"/>
    </source>
</evidence>
<keyword evidence="2 4" id="KW-0808">Transferase</keyword>
<dbReference type="InterPro" id="IPR011004">
    <property type="entry name" value="Trimer_LpxA-like_sf"/>
</dbReference>
<accession>A0A7G9S7A3</accession>
<dbReference type="PANTHER" id="PTHR23416">
    <property type="entry name" value="SIALIC ACID SYNTHASE-RELATED"/>
    <property type="match status" value="1"/>
</dbReference>
<dbReference type="CDD" id="cd04647">
    <property type="entry name" value="LbH_MAT_like"/>
    <property type="match status" value="1"/>
</dbReference>
<dbReference type="InterPro" id="IPR051159">
    <property type="entry name" value="Hexapeptide_acetyltransf"/>
</dbReference>
<dbReference type="EMBL" id="CP060716">
    <property type="protein sequence ID" value="QNN63728.1"/>
    <property type="molecule type" value="Genomic_DNA"/>
</dbReference>
<evidence type="ECO:0000256" key="2">
    <source>
        <dbReference type="ARBA" id="ARBA00022679"/>
    </source>
</evidence>
<dbReference type="Gene3D" id="2.160.10.10">
    <property type="entry name" value="Hexapeptide repeat proteins"/>
    <property type="match status" value="1"/>
</dbReference>
<dbReference type="PROSITE" id="PS00101">
    <property type="entry name" value="HEXAPEP_TRANSFERASES"/>
    <property type="match status" value="1"/>
</dbReference>
<reference evidence="4 5" key="1">
    <citation type="submission" date="2020-08" db="EMBL/GenBank/DDBJ databases">
        <title>Genome sequence of Leucobacter denitrificans KACC 14055T.</title>
        <authorList>
            <person name="Hyun D.-W."/>
            <person name="Bae J.-W."/>
        </authorList>
    </citation>
    <scope>NUCLEOTIDE SEQUENCE [LARGE SCALE GENOMIC DNA]</scope>
    <source>
        <strain evidence="4 5">KACC 14055</strain>
    </source>
</reference>
<dbReference type="PANTHER" id="PTHR23416:SF23">
    <property type="entry name" value="ACETYLTRANSFERASE C18B11.09C-RELATED"/>
    <property type="match status" value="1"/>
</dbReference>
<dbReference type="KEGG" id="ldn:H9L06_05435"/>
<dbReference type="GO" id="GO:0008374">
    <property type="term" value="F:O-acyltransferase activity"/>
    <property type="evidence" value="ECO:0007669"/>
    <property type="project" value="TreeGrafter"/>
</dbReference>
<keyword evidence="5" id="KW-1185">Reference proteome</keyword>
<dbReference type="AlphaFoldDB" id="A0A7G9S7A3"/>
<evidence type="ECO:0000256" key="1">
    <source>
        <dbReference type="ARBA" id="ARBA00007274"/>
    </source>
</evidence>
<dbReference type="Proteomes" id="UP000515934">
    <property type="component" value="Chromosome"/>
</dbReference>
<evidence type="ECO:0000313" key="5">
    <source>
        <dbReference type="Proteomes" id="UP000515934"/>
    </source>
</evidence>
<dbReference type="InterPro" id="IPR001451">
    <property type="entry name" value="Hexapep"/>
</dbReference>
<proteinExistence type="inferred from homology"/>
<evidence type="ECO:0000256" key="3">
    <source>
        <dbReference type="ARBA" id="ARBA00022737"/>
    </source>
</evidence>
<keyword evidence="4" id="KW-0012">Acyltransferase</keyword>
<dbReference type="InterPro" id="IPR018357">
    <property type="entry name" value="Hexapep_transf_CS"/>
</dbReference>
<comment type="similarity">
    <text evidence="1">Belongs to the transferase hexapeptide repeat family.</text>
</comment>